<dbReference type="Proteomes" id="UP000226592">
    <property type="component" value="Unassembled WGS sequence"/>
</dbReference>
<comment type="caution">
    <text evidence="2">The sequence shown here is derived from an EMBL/GenBank/DDBJ whole genome shotgun (WGS) entry which is preliminary data.</text>
</comment>
<proteinExistence type="inferred from homology"/>
<organism evidence="2 3">
    <name type="scientific">Candidatus Iainarchaeum sp</name>
    <dbReference type="NCBI Taxonomy" id="3101447"/>
    <lineage>
        <taxon>Archaea</taxon>
        <taxon>Candidatus Iainarchaeota</taxon>
        <taxon>Candidatus Iainarchaeia</taxon>
        <taxon>Candidatus Iainarchaeales</taxon>
        <taxon>Candidatus Iainarchaeaceae</taxon>
        <taxon>Candidatus Iainarchaeum</taxon>
    </lineage>
</organism>
<name>A0A2D6M1H3_9ARCH</name>
<dbReference type="EMBL" id="NZBU01000009">
    <property type="protein sequence ID" value="MAG22274.1"/>
    <property type="molecule type" value="Genomic_DNA"/>
</dbReference>
<accession>A0A2D6M1H3</accession>
<dbReference type="Gene3D" id="3.30.310.50">
    <property type="entry name" value="Alpha-D-phosphohexomutase, C-terminal domain"/>
    <property type="match status" value="1"/>
</dbReference>
<evidence type="ECO:0008006" key="4">
    <source>
        <dbReference type="Google" id="ProtNLM"/>
    </source>
</evidence>
<evidence type="ECO:0000256" key="1">
    <source>
        <dbReference type="ARBA" id="ARBA00007073"/>
    </source>
</evidence>
<comment type="similarity">
    <text evidence="1">Belongs to the CTAG/PCC1 family.</text>
</comment>
<dbReference type="InterPro" id="IPR015419">
    <property type="entry name" value="CTAG/Pcc1"/>
</dbReference>
<sequence>MKAEYACSVKLHFDTTEQAENVMNAILPDLNSVRNHRSETEIKVNKAILILNIKAQDAVALRASMNGCLKLIGLVQKILEVR</sequence>
<dbReference type="AlphaFoldDB" id="A0A2D6M1H3"/>
<evidence type="ECO:0000313" key="2">
    <source>
        <dbReference type="EMBL" id="MAG22274.1"/>
    </source>
</evidence>
<reference evidence="3" key="1">
    <citation type="submission" date="2017-09" db="EMBL/GenBank/DDBJ databases">
        <title>The Reconstruction of 2,631 Draft Metagenome-Assembled Genomes from the Global Oceans.</title>
        <authorList>
            <person name="Tully B.J."/>
            <person name="Graham E.D."/>
            <person name="Heidelberg J.F."/>
        </authorList>
    </citation>
    <scope>NUCLEOTIDE SEQUENCE [LARGE SCALE GENOMIC DNA]</scope>
</reference>
<dbReference type="Pfam" id="PF09341">
    <property type="entry name" value="Pcc1"/>
    <property type="match status" value="1"/>
</dbReference>
<gene>
    <name evidence="2" type="ORF">CL943_03150</name>
</gene>
<evidence type="ECO:0000313" key="3">
    <source>
        <dbReference type="Proteomes" id="UP000226592"/>
    </source>
</evidence>
<dbReference type="NCBIfam" id="NF011470">
    <property type="entry name" value="PRK14887.1"/>
    <property type="match status" value="1"/>
</dbReference>
<protein>
    <recommendedName>
        <fullName evidence="4">Transcription factor Pcc1</fullName>
    </recommendedName>
</protein>